<keyword evidence="2" id="KW-1133">Transmembrane helix</keyword>
<evidence type="ECO:0000256" key="1">
    <source>
        <dbReference type="SAM" id="MobiDB-lite"/>
    </source>
</evidence>
<keyword evidence="2" id="KW-0812">Transmembrane</keyword>
<feature type="transmembrane region" description="Helical" evidence="2">
    <location>
        <begin position="60"/>
        <end position="78"/>
    </location>
</feature>
<proteinExistence type="predicted"/>
<gene>
    <name evidence="3" type="ORF">KDL28_04965</name>
</gene>
<feature type="transmembrane region" description="Helical" evidence="2">
    <location>
        <begin position="35"/>
        <end position="54"/>
    </location>
</feature>
<dbReference type="EMBL" id="JAGSOV010000010">
    <property type="protein sequence ID" value="MCO1654400.1"/>
    <property type="molecule type" value="Genomic_DNA"/>
</dbReference>
<reference evidence="3" key="1">
    <citation type="submission" date="2021-04" db="EMBL/GenBank/DDBJ databases">
        <title>Pseudonocardia sp. nov., isolated from sandy soil of mangrove forest.</title>
        <authorList>
            <person name="Zan Z."/>
            <person name="Huang R."/>
            <person name="Liu W."/>
        </authorList>
    </citation>
    <scope>NUCLEOTIDE SEQUENCE</scope>
    <source>
        <strain evidence="3">S2-4</strain>
    </source>
</reference>
<accession>A0ABT0ZUI6</accession>
<sequence length="86" mass="9612">MARNSRELAKRSAVDPQDEPSAEWGWHGSFPKGKVAGGVVSIIFLLLFAIGPYQSRTQDLWLIGIALLLAGLIVHHVVSRRHAWRR</sequence>
<evidence type="ECO:0000313" key="3">
    <source>
        <dbReference type="EMBL" id="MCO1654400.1"/>
    </source>
</evidence>
<evidence type="ECO:0000256" key="2">
    <source>
        <dbReference type="SAM" id="Phobius"/>
    </source>
</evidence>
<evidence type="ECO:0000313" key="4">
    <source>
        <dbReference type="Proteomes" id="UP001165283"/>
    </source>
</evidence>
<keyword evidence="2" id="KW-0472">Membrane</keyword>
<feature type="region of interest" description="Disordered" evidence="1">
    <location>
        <begin position="1"/>
        <end position="25"/>
    </location>
</feature>
<keyword evidence="4" id="KW-1185">Reference proteome</keyword>
<dbReference type="InterPro" id="IPR024341">
    <property type="entry name" value="DUF2631"/>
</dbReference>
<organism evidence="3 4">
    <name type="scientific">Pseudonocardia humida</name>
    <dbReference type="NCBI Taxonomy" id="2800819"/>
    <lineage>
        <taxon>Bacteria</taxon>
        <taxon>Bacillati</taxon>
        <taxon>Actinomycetota</taxon>
        <taxon>Actinomycetes</taxon>
        <taxon>Pseudonocardiales</taxon>
        <taxon>Pseudonocardiaceae</taxon>
        <taxon>Pseudonocardia</taxon>
    </lineage>
</organism>
<dbReference type="Proteomes" id="UP001165283">
    <property type="component" value="Unassembled WGS sequence"/>
</dbReference>
<dbReference type="Pfam" id="PF10939">
    <property type="entry name" value="DUF2631"/>
    <property type="match status" value="1"/>
</dbReference>
<dbReference type="RefSeq" id="WP_252436009.1">
    <property type="nucleotide sequence ID" value="NZ_JAGSOV010000010.1"/>
</dbReference>
<feature type="compositionally biased region" description="Basic and acidic residues" evidence="1">
    <location>
        <begin position="1"/>
        <end position="13"/>
    </location>
</feature>
<protein>
    <submittedName>
        <fullName evidence="3">DUF2631 domain-containing protein</fullName>
    </submittedName>
</protein>
<name>A0ABT0ZUI6_9PSEU</name>
<comment type="caution">
    <text evidence="3">The sequence shown here is derived from an EMBL/GenBank/DDBJ whole genome shotgun (WGS) entry which is preliminary data.</text>
</comment>